<dbReference type="Proteomes" id="UP001190491">
    <property type="component" value="Unassembled WGS sequence"/>
</dbReference>
<sequence length="52" mass="6057">MERSYQRRLSQGFGARLRGKRVVCLDIPDNYVFMQPELVALLEKRVGPHLRG</sequence>
<accession>A0AAD2C904</accession>
<reference evidence="1 3" key="1">
    <citation type="submission" date="2023-07" db="EMBL/GenBank/DDBJ databases">
        <authorList>
            <person name="Peeters C."/>
        </authorList>
    </citation>
    <scope>NUCLEOTIDE SEQUENCE</scope>
    <source>
        <strain evidence="2 3">LMG 32965</strain>
        <strain evidence="1">R-77567</strain>
    </source>
</reference>
<evidence type="ECO:0000313" key="1">
    <source>
        <dbReference type="EMBL" id="CAJ0880020.1"/>
    </source>
</evidence>
<comment type="caution">
    <text evidence="1">The sequence shown here is derived from an EMBL/GenBank/DDBJ whole genome shotgun (WGS) entry which is preliminary data.</text>
</comment>
<evidence type="ECO:0000313" key="3">
    <source>
        <dbReference type="Proteomes" id="UP001189792"/>
    </source>
</evidence>
<dbReference type="AlphaFoldDB" id="A0AAD2C904"/>
<protein>
    <recommendedName>
        <fullName evidence="5">Protein-tyrosine-phosphatase</fullName>
    </recommendedName>
</protein>
<dbReference type="EMBL" id="CAUDKO010000006">
    <property type="protein sequence ID" value="CAJ0880020.1"/>
    <property type="molecule type" value="Genomic_DNA"/>
</dbReference>
<organism evidence="1 4">
    <name type="scientific">Ralstonia flatus</name>
    <dbReference type="NCBI Taxonomy" id="3058601"/>
    <lineage>
        <taxon>Bacteria</taxon>
        <taxon>Pseudomonadati</taxon>
        <taxon>Pseudomonadota</taxon>
        <taxon>Betaproteobacteria</taxon>
        <taxon>Burkholderiales</taxon>
        <taxon>Burkholderiaceae</taxon>
        <taxon>Ralstonia</taxon>
    </lineage>
</organism>
<name>A0AAD2C904_9RALS</name>
<gene>
    <name evidence="2" type="ORF">R77564_03217</name>
    <name evidence="1" type="ORF">R77567_03261</name>
</gene>
<evidence type="ECO:0008006" key="5">
    <source>
        <dbReference type="Google" id="ProtNLM"/>
    </source>
</evidence>
<dbReference type="EMBL" id="CAUDLI010000006">
    <property type="protein sequence ID" value="CAJ0887551.1"/>
    <property type="molecule type" value="Genomic_DNA"/>
</dbReference>
<evidence type="ECO:0000313" key="2">
    <source>
        <dbReference type="EMBL" id="CAJ0887551.1"/>
    </source>
</evidence>
<keyword evidence="3" id="KW-1185">Reference proteome</keyword>
<dbReference type="Proteomes" id="UP001189792">
    <property type="component" value="Unassembled WGS sequence"/>
</dbReference>
<proteinExistence type="predicted"/>
<evidence type="ECO:0000313" key="4">
    <source>
        <dbReference type="Proteomes" id="UP001190491"/>
    </source>
</evidence>